<dbReference type="EC" id="2.7.13.3" evidence="3"/>
<evidence type="ECO:0000256" key="5">
    <source>
        <dbReference type="ARBA" id="ARBA00022553"/>
    </source>
</evidence>
<feature type="domain" description="HAMP" evidence="14">
    <location>
        <begin position="75"/>
        <end position="127"/>
    </location>
</feature>
<sequence length="259" mass="29379">GATVEEIQEEEEEVMHPIYNALIKHLVEYKTEYMEELSDSEESVHKAHMFGINFILITTVFITLLAAIISMFTARLITKPLYALQRGSEIIGEGNLDHKVGTQKNDEIGKLSRVFDQMVENIKKKNREITASKERAENAVEEINEAVIKVAVGDYSVQARVSDENDIYDSLAMGVNMMINDIGSTMSEQKRAENQLKAANQQLEASEQQQKAINYNLQERMKEINCLYGVSDLDDGERQLDEIIQSTVELLPPSFQYPE</sequence>
<evidence type="ECO:0000256" key="4">
    <source>
        <dbReference type="ARBA" id="ARBA00022475"/>
    </source>
</evidence>
<dbReference type="InterPro" id="IPR003660">
    <property type="entry name" value="HAMP_dom"/>
</dbReference>
<keyword evidence="4" id="KW-1003">Cell membrane</keyword>
<feature type="domain" description="HAMP" evidence="14">
    <location>
        <begin position="134"/>
        <end position="187"/>
    </location>
</feature>
<evidence type="ECO:0000256" key="13">
    <source>
        <dbReference type="SAM" id="Phobius"/>
    </source>
</evidence>
<dbReference type="SMART" id="SM00304">
    <property type="entry name" value="HAMP"/>
    <property type="match status" value="2"/>
</dbReference>
<evidence type="ECO:0000256" key="6">
    <source>
        <dbReference type="ARBA" id="ARBA00022679"/>
    </source>
</evidence>
<evidence type="ECO:0000259" key="14">
    <source>
        <dbReference type="PROSITE" id="PS50885"/>
    </source>
</evidence>
<dbReference type="PANTHER" id="PTHR45528">
    <property type="entry name" value="SENSOR HISTIDINE KINASE CPXA"/>
    <property type="match status" value="1"/>
</dbReference>
<dbReference type="CDD" id="cd06225">
    <property type="entry name" value="HAMP"/>
    <property type="match status" value="1"/>
</dbReference>
<feature type="non-terminal residue" evidence="15">
    <location>
        <position position="1"/>
    </location>
</feature>
<keyword evidence="11 13" id="KW-0472">Membrane</keyword>
<dbReference type="Pfam" id="PF00672">
    <property type="entry name" value="HAMP"/>
    <property type="match status" value="1"/>
</dbReference>
<dbReference type="InterPro" id="IPR050398">
    <property type="entry name" value="HssS/ArlS-like"/>
</dbReference>
<organism evidence="15">
    <name type="scientific">marine sediment metagenome</name>
    <dbReference type="NCBI Taxonomy" id="412755"/>
    <lineage>
        <taxon>unclassified sequences</taxon>
        <taxon>metagenomes</taxon>
        <taxon>ecological metagenomes</taxon>
    </lineage>
</organism>
<keyword evidence="8" id="KW-0418">Kinase</keyword>
<reference evidence="15" key="1">
    <citation type="journal article" date="2014" name="Front. Microbiol.">
        <title>High frequency of phylogenetically diverse reductive dehalogenase-homologous genes in deep subseafloor sedimentary metagenomes.</title>
        <authorList>
            <person name="Kawai M."/>
            <person name="Futagami T."/>
            <person name="Toyoda A."/>
            <person name="Takaki Y."/>
            <person name="Nishi S."/>
            <person name="Hori S."/>
            <person name="Arai W."/>
            <person name="Tsubouchi T."/>
            <person name="Morono Y."/>
            <person name="Uchiyama I."/>
            <person name="Ito T."/>
            <person name="Fujiyama A."/>
            <person name="Inagaki F."/>
            <person name="Takami H."/>
        </authorList>
    </citation>
    <scope>NUCLEOTIDE SEQUENCE</scope>
    <source>
        <strain evidence="15">Expedition CK06-06</strain>
    </source>
</reference>
<evidence type="ECO:0000256" key="1">
    <source>
        <dbReference type="ARBA" id="ARBA00000085"/>
    </source>
</evidence>
<evidence type="ECO:0000256" key="3">
    <source>
        <dbReference type="ARBA" id="ARBA00012438"/>
    </source>
</evidence>
<dbReference type="PROSITE" id="PS50885">
    <property type="entry name" value="HAMP"/>
    <property type="match status" value="2"/>
</dbReference>
<comment type="subcellular location">
    <subcellularLocation>
        <location evidence="2">Cell membrane</location>
        <topology evidence="2">Multi-pass membrane protein</topology>
    </subcellularLocation>
</comment>
<dbReference type="GO" id="GO:0005886">
    <property type="term" value="C:plasma membrane"/>
    <property type="evidence" value="ECO:0007669"/>
    <property type="project" value="UniProtKB-SubCell"/>
</dbReference>
<dbReference type="GO" id="GO:0000160">
    <property type="term" value="P:phosphorelay signal transduction system"/>
    <property type="evidence" value="ECO:0007669"/>
    <property type="project" value="UniProtKB-KW"/>
</dbReference>
<evidence type="ECO:0000256" key="7">
    <source>
        <dbReference type="ARBA" id="ARBA00022741"/>
    </source>
</evidence>
<comment type="caution">
    <text evidence="15">The sequence shown here is derived from an EMBL/GenBank/DDBJ whole genome shotgun (WGS) entry which is preliminary data.</text>
</comment>
<keyword evidence="5" id="KW-0597">Phosphoprotein</keyword>
<keyword evidence="10" id="KW-0902">Two-component regulatory system</keyword>
<protein>
    <recommendedName>
        <fullName evidence="3">histidine kinase</fullName>
        <ecNumber evidence="3">2.7.13.3</ecNumber>
    </recommendedName>
</protein>
<keyword evidence="7" id="KW-0547">Nucleotide-binding</keyword>
<name>X0XMW2_9ZZZZ</name>
<dbReference type="PANTHER" id="PTHR45528:SF1">
    <property type="entry name" value="SENSOR HISTIDINE KINASE CPXA"/>
    <property type="match status" value="1"/>
</dbReference>
<proteinExistence type="predicted"/>
<feature type="coiled-coil region" evidence="12">
    <location>
        <begin position="182"/>
        <end position="216"/>
    </location>
</feature>
<evidence type="ECO:0000256" key="10">
    <source>
        <dbReference type="ARBA" id="ARBA00023012"/>
    </source>
</evidence>
<evidence type="ECO:0000256" key="8">
    <source>
        <dbReference type="ARBA" id="ARBA00022777"/>
    </source>
</evidence>
<evidence type="ECO:0000256" key="12">
    <source>
        <dbReference type="SAM" id="Coils"/>
    </source>
</evidence>
<dbReference type="GO" id="GO:0004673">
    <property type="term" value="F:protein histidine kinase activity"/>
    <property type="evidence" value="ECO:0007669"/>
    <property type="project" value="UniProtKB-EC"/>
</dbReference>
<keyword evidence="12" id="KW-0175">Coiled coil</keyword>
<dbReference type="EMBL" id="BARS01034815">
    <property type="protein sequence ID" value="GAG26321.1"/>
    <property type="molecule type" value="Genomic_DNA"/>
</dbReference>
<dbReference type="SUPFAM" id="SSF158472">
    <property type="entry name" value="HAMP domain-like"/>
    <property type="match status" value="1"/>
</dbReference>
<accession>X0XMW2</accession>
<evidence type="ECO:0000256" key="9">
    <source>
        <dbReference type="ARBA" id="ARBA00022840"/>
    </source>
</evidence>
<feature type="transmembrane region" description="Helical" evidence="13">
    <location>
        <begin position="50"/>
        <end position="77"/>
    </location>
</feature>
<keyword evidence="13" id="KW-1133">Transmembrane helix</keyword>
<dbReference type="Gene3D" id="6.10.340.10">
    <property type="match status" value="1"/>
</dbReference>
<comment type="catalytic activity">
    <reaction evidence="1">
        <text>ATP + protein L-histidine = ADP + protein N-phospho-L-histidine.</text>
        <dbReference type="EC" id="2.7.13.3"/>
    </reaction>
</comment>
<dbReference type="AlphaFoldDB" id="X0XMW2"/>
<keyword evidence="6" id="KW-0808">Transferase</keyword>
<keyword evidence="9" id="KW-0067">ATP-binding</keyword>
<evidence type="ECO:0000313" key="15">
    <source>
        <dbReference type="EMBL" id="GAG26321.1"/>
    </source>
</evidence>
<gene>
    <name evidence="15" type="ORF">S01H1_53741</name>
</gene>
<evidence type="ECO:0000256" key="11">
    <source>
        <dbReference type="ARBA" id="ARBA00023136"/>
    </source>
</evidence>
<feature type="non-terminal residue" evidence="15">
    <location>
        <position position="259"/>
    </location>
</feature>
<feature type="coiled-coil region" evidence="12">
    <location>
        <begin position="119"/>
        <end position="146"/>
    </location>
</feature>
<evidence type="ECO:0000256" key="2">
    <source>
        <dbReference type="ARBA" id="ARBA00004651"/>
    </source>
</evidence>
<dbReference type="GO" id="GO:0005524">
    <property type="term" value="F:ATP binding"/>
    <property type="evidence" value="ECO:0007669"/>
    <property type="project" value="UniProtKB-KW"/>
</dbReference>
<keyword evidence="13" id="KW-0812">Transmembrane</keyword>